<reference evidence="6" key="1">
    <citation type="journal article" date="2014" name="Front. Microbiol.">
        <title>High frequency of phylogenetically diverse reductive dehalogenase-homologous genes in deep subseafloor sedimentary metagenomes.</title>
        <authorList>
            <person name="Kawai M."/>
            <person name="Futagami T."/>
            <person name="Toyoda A."/>
            <person name="Takaki Y."/>
            <person name="Nishi S."/>
            <person name="Hori S."/>
            <person name="Arai W."/>
            <person name="Tsubouchi T."/>
            <person name="Morono Y."/>
            <person name="Uchiyama I."/>
            <person name="Ito T."/>
            <person name="Fujiyama A."/>
            <person name="Inagaki F."/>
            <person name="Takami H."/>
        </authorList>
    </citation>
    <scope>NUCLEOTIDE SEQUENCE</scope>
    <source>
        <strain evidence="6">Expedition CK06-06</strain>
    </source>
</reference>
<comment type="caution">
    <text evidence="6">The sequence shown here is derived from an EMBL/GenBank/DDBJ whole genome shotgun (WGS) entry which is preliminary data.</text>
</comment>
<dbReference type="EMBL" id="BARS01044827">
    <property type="protein sequence ID" value="GAG40131.1"/>
    <property type="molecule type" value="Genomic_DNA"/>
</dbReference>
<dbReference type="InterPro" id="IPR027417">
    <property type="entry name" value="P-loop_NTPase"/>
</dbReference>
<gene>
    <name evidence="6" type="ORF">S01H1_67654</name>
</gene>
<evidence type="ECO:0000313" key="6">
    <source>
        <dbReference type="EMBL" id="GAG40131.1"/>
    </source>
</evidence>
<dbReference type="GO" id="GO:0003677">
    <property type="term" value="F:DNA binding"/>
    <property type="evidence" value="ECO:0007669"/>
    <property type="project" value="InterPro"/>
</dbReference>
<sequence>LGPPGTGKTTTLLDTVDWHIKDGTDPQRIAFVSFTKKAATEAAERAMKKFNLNKKQLCNFRTMHSLAFQSLGINRHDVMGRSDFLEVAKLLGVEFTGYHDMADGVFSATDGDVMLQMVGLAKAKTQPLRSIWEYCNPNISWHELEQFASTLAQYKMDTAKIDFSDMIDNYTAQRLCCDVDVAIIDEAQDLSNAQWDMAKAAFRTAKYVYLAGDDDQAIYEWSGANIERFLQLDAEREVLPITYRLPNE</sequence>
<feature type="non-terminal residue" evidence="6">
    <location>
        <position position="248"/>
    </location>
</feature>
<dbReference type="SUPFAM" id="SSF52540">
    <property type="entry name" value="P-loop containing nucleoside triphosphate hydrolases"/>
    <property type="match status" value="1"/>
</dbReference>
<dbReference type="Pfam" id="PF00580">
    <property type="entry name" value="UvrD-helicase"/>
    <property type="match status" value="1"/>
</dbReference>
<dbReference type="GO" id="GO:0016787">
    <property type="term" value="F:hydrolase activity"/>
    <property type="evidence" value="ECO:0007669"/>
    <property type="project" value="UniProtKB-KW"/>
</dbReference>
<protein>
    <recommendedName>
        <fullName evidence="5">UvrD-like helicase ATP-binding domain-containing protein</fullName>
    </recommendedName>
</protein>
<organism evidence="6">
    <name type="scientific">marine sediment metagenome</name>
    <dbReference type="NCBI Taxonomy" id="412755"/>
    <lineage>
        <taxon>unclassified sequences</taxon>
        <taxon>metagenomes</taxon>
        <taxon>ecological metagenomes</taxon>
    </lineage>
</organism>
<dbReference type="InterPro" id="IPR000212">
    <property type="entry name" value="DNA_helicase_UvrD/REP"/>
</dbReference>
<dbReference type="GO" id="GO:0005524">
    <property type="term" value="F:ATP binding"/>
    <property type="evidence" value="ECO:0007669"/>
    <property type="project" value="UniProtKB-KW"/>
</dbReference>
<feature type="domain" description="UvrD-like helicase ATP-binding" evidence="5">
    <location>
        <begin position="1"/>
        <end position="248"/>
    </location>
</feature>
<dbReference type="GO" id="GO:0043138">
    <property type="term" value="F:3'-5' DNA helicase activity"/>
    <property type="evidence" value="ECO:0007669"/>
    <property type="project" value="TreeGrafter"/>
</dbReference>
<dbReference type="AlphaFoldDB" id="X0YU14"/>
<proteinExistence type="predicted"/>
<evidence type="ECO:0000256" key="4">
    <source>
        <dbReference type="ARBA" id="ARBA00022840"/>
    </source>
</evidence>
<evidence type="ECO:0000256" key="1">
    <source>
        <dbReference type="ARBA" id="ARBA00022741"/>
    </source>
</evidence>
<dbReference type="Gene3D" id="3.40.50.300">
    <property type="entry name" value="P-loop containing nucleotide triphosphate hydrolases"/>
    <property type="match status" value="1"/>
</dbReference>
<feature type="non-terminal residue" evidence="6">
    <location>
        <position position="1"/>
    </location>
</feature>
<keyword evidence="1" id="KW-0547">Nucleotide-binding</keyword>
<keyword evidence="3" id="KW-0347">Helicase</keyword>
<dbReference type="PANTHER" id="PTHR11070">
    <property type="entry name" value="UVRD / RECB / PCRA DNA HELICASE FAMILY MEMBER"/>
    <property type="match status" value="1"/>
</dbReference>
<dbReference type="PROSITE" id="PS51198">
    <property type="entry name" value="UVRD_HELICASE_ATP_BIND"/>
    <property type="match status" value="1"/>
</dbReference>
<evidence type="ECO:0000259" key="5">
    <source>
        <dbReference type="PROSITE" id="PS51198"/>
    </source>
</evidence>
<accession>X0YU14</accession>
<keyword evidence="2" id="KW-0378">Hydrolase</keyword>
<evidence type="ECO:0000256" key="2">
    <source>
        <dbReference type="ARBA" id="ARBA00022801"/>
    </source>
</evidence>
<keyword evidence="4" id="KW-0067">ATP-binding</keyword>
<dbReference type="GO" id="GO:0000725">
    <property type="term" value="P:recombinational repair"/>
    <property type="evidence" value="ECO:0007669"/>
    <property type="project" value="TreeGrafter"/>
</dbReference>
<name>X0YU14_9ZZZZ</name>
<dbReference type="PANTHER" id="PTHR11070:SF2">
    <property type="entry name" value="ATP-DEPENDENT DNA HELICASE SRS2"/>
    <property type="match status" value="1"/>
</dbReference>
<dbReference type="InterPro" id="IPR014016">
    <property type="entry name" value="UvrD-like_ATP-bd"/>
</dbReference>
<evidence type="ECO:0000256" key="3">
    <source>
        <dbReference type="ARBA" id="ARBA00022806"/>
    </source>
</evidence>